<evidence type="ECO:0000256" key="3">
    <source>
        <dbReference type="ARBA" id="ARBA00023163"/>
    </source>
</evidence>
<reference evidence="5 6" key="1">
    <citation type="submission" date="2017-05" db="EMBL/GenBank/DDBJ databases">
        <title>Vagococcus spp. assemblies.</title>
        <authorList>
            <person name="Gulvik C.A."/>
        </authorList>
    </citation>
    <scope>NUCLEOTIDE SEQUENCE [LARGE SCALE GENOMIC DNA]</scope>
    <source>
        <strain evidence="5 6">DSM 24756</strain>
    </source>
</reference>
<dbReference type="RefSeq" id="WP_126822025.1">
    <property type="nucleotide sequence ID" value="NZ_JBHLWU010000001.1"/>
</dbReference>
<keyword evidence="3" id="KW-0804">Transcription</keyword>
<keyword evidence="6" id="KW-1185">Reference proteome</keyword>
<accession>A0A430AIH6</accession>
<evidence type="ECO:0000256" key="1">
    <source>
        <dbReference type="ARBA" id="ARBA00023015"/>
    </source>
</evidence>
<dbReference type="PROSITE" id="PS50956">
    <property type="entry name" value="HTH_ASNC_2"/>
    <property type="match status" value="1"/>
</dbReference>
<dbReference type="InterPro" id="IPR011008">
    <property type="entry name" value="Dimeric_a/b-barrel"/>
</dbReference>
<dbReference type="InterPro" id="IPR019887">
    <property type="entry name" value="Tscrpt_reg_AsnC/Lrp_C"/>
</dbReference>
<evidence type="ECO:0000313" key="5">
    <source>
        <dbReference type="EMBL" id="RSU07926.1"/>
    </source>
</evidence>
<feature type="domain" description="HTH asnC-type" evidence="4">
    <location>
        <begin position="1"/>
        <end position="62"/>
    </location>
</feature>
<sequence length="151" mass="17485">MDQIDKEILNCLNENARMSLKKIAERCFVSSPAVSARIHRLEEEKIITSYGIEVDYKKIGFHIKAFISVQIDPQQKDSFYPFIDSCQNVLECDCVTGEYAMLLKVVFPSTDELDQFIGLLQKYGKTYTQIVFSTPVRRRGMTYYDKKESET</sequence>
<dbReference type="InterPro" id="IPR000485">
    <property type="entry name" value="AsnC-type_HTH_dom"/>
</dbReference>
<dbReference type="Pfam" id="PF01037">
    <property type="entry name" value="AsnC_trans_reg"/>
    <property type="match status" value="1"/>
</dbReference>
<dbReference type="GO" id="GO:0043200">
    <property type="term" value="P:response to amino acid"/>
    <property type="evidence" value="ECO:0007669"/>
    <property type="project" value="TreeGrafter"/>
</dbReference>
<dbReference type="PANTHER" id="PTHR30154">
    <property type="entry name" value="LEUCINE-RESPONSIVE REGULATORY PROTEIN"/>
    <property type="match status" value="1"/>
</dbReference>
<dbReference type="GO" id="GO:0005829">
    <property type="term" value="C:cytosol"/>
    <property type="evidence" value="ECO:0007669"/>
    <property type="project" value="TreeGrafter"/>
</dbReference>
<dbReference type="InterPro" id="IPR036390">
    <property type="entry name" value="WH_DNA-bd_sf"/>
</dbReference>
<gene>
    <name evidence="5" type="ORF">CBF30_01415</name>
</gene>
<evidence type="ECO:0000259" key="4">
    <source>
        <dbReference type="PROSITE" id="PS50956"/>
    </source>
</evidence>
<comment type="caution">
    <text evidence="5">The sequence shown here is derived from an EMBL/GenBank/DDBJ whole genome shotgun (WGS) entry which is preliminary data.</text>
</comment>
<dbReference type="GO" id="GO:0043565">
    <property type="term" value="F:sequence-specific DNA binding"/>
    <property type="evidence" value="ECO:0007669"/>
    <property type="project" value="InterPro"/>
</dbReference>
<evidence type="ECO:0000256" key="2">
    <source>
        <dbReference type="ARBA" id="ARBA00023125"/>
    </source>
</evidence>
<dbReference type="Gene3D" id="1.10.10.10">
    <property type="entry name" value="Winged helix-like DNA-binding domain superfamily/Winged helix DNA-binding domain"/>
    <property type="match status" value="1"/>
</dbReference>
<evidence type="ECO:0000313" key="6">
    <source>
        <dbReference type="Proteomes" id="UP000288669"/>
    </source>
</evidence>
<dbReference type="SMART" id="SM00344">
    <property type="entry name" value="HTH_ASNC"/>
    <property type="match status" value="1"/>
</dbReference>
<dbReference type="InterPro" id="IPR036388">
    <property type="entry name" value="WH-like_DNA-bd_sf"/>
</dbReference>
<dbReference type="SUPFAM" id="SSF46785">
    <property type="entry name" value="Winged helix' DNA-binding domain"/>
    <property type="match status" value="1"/>
</dbReference>
<dbReference type="PRINTS" id="PR00033">
    <property type="entry name" value="HTHASNC"/>
</dbReference>
<keyword evidence="1" id="KW-0805">Transcription regulation</keyword>
<dbReference type="Pfam" id="PF13404">
    <property type="entry name" value="HTH_AsnC-type"/>
    <property type="match status" value="1"/>
</dbReference>
<dbReference type="OrthoDB" id="34294at2"/>
<dbReference type="AlphaFoldDB" id="A0A430AIH6"/>
<dbReference type="Proteomes" id="UP000288669">
    <property type="component" value="Unassembled WGS sequence"/>
</dbReference>
<dbReference type="EMBL" id="NGJZ01000001">
    <property type="protein sequence ID" value="RSU07926.1"/>
    <property type="molecule type" value="Genomic_DNA"/>
</dbReference>
<name>A0A430AIH6_9ENTE</name>
<keyword evidence="2" id="KW-0238">DNA-binding</keyword>
<dbReference type="Gene3D" id="3.30.70.920">
    <property type="match status" value="1"/>
</dbReference>
<protein>
    <submittedName>
        <fullName evidence="5">AsnC family transcriptional regulator</fullName>
    </submittedName>
</protein>
<proteinExistence type="predicted"/>
<dbReference type="InterPro" id="IPR019888">
    <property type="entry name" value="Tscrpt_reg_AsnC-like"/>
</dbReference>
<organism evidence="5 6">
    <name type="scientific">Vagococcus entomophilus</name>
    <dbReference type="NCBI Taxonomy" id="1160095"/>
    <lineage>
        <taxon>Bacteria</taxon>
        <taxon>Bacillati</taxon>
        <taxon>Bacillota</taxon>
        <taxon>Bacilli</taxon>
        <taxon>Lactobacillales</taxon>
        <taxon>Enterococcaceae</taxon>
        <taxon>Vagococcus</taxon>
    </lineage>
</organism>
<dbReference type="SUPFAM" id="SSF54909">
    <property type="entry name" value="Dimeric alpha+beta barrel"/>
    <property type="match status" value="1"/>
</dbReference>
<dbReference type="PANTHER" id="PTHR30154:SF53">
    <property type="entry name" value="HTH-TYPE TRANSCRIPTIONAL REGULATOR LRPC"/>
    <property type="match status" value="1"/>
</dbReference>